<evidence type="ECO:0000256" key="1">
    <source>
        <dbReference type="SAM" id="MobiDB-lite"/>
    </source>
</evidence>
<feature type="compositionally biased region" description="Basic and acidic residues" evidence="1">
    <location>
        <begin position="190"/>
        <end position="200"/>
    </location>
</feature>
<sequence>MKVNDVKGKDDQKKKSYAKAVMGEETSKNISDPQLRKVMMGDRELTGMTDAQSTILCEVREASFIPNLVNMRSEEGFPNVRIRYVGGLWVWVSFESSKACKTFYMNTDYDNQDEERSIDENVNGNCEKEQFVSGEKVGLFNEKELNEQENYPINKSNTGGVNICQEQVDSIHFEPIIANANEKMTPGAKVHTESNDERSETGGSKPPGFGGQRFQEQKTMDCRGSFLYSGNEIKRSLSTGSVKILEKKIPIAGVSSCDEVSRFIELGKLWGYDVENAKADLKKRLVGMGVIQSL</sequence>
<dbReference type="Proteomes" id="UP001157418">
    <property type="component" value="Unassembled WGS sequence"/>
</dbReference>
<reference evidence="2 3" key="1">
    <citation type="submission" date="2022-01" db="EMBL/GenBank/DDBJ databases">
        <authorList>
            <person name="Xiong W."/>
            <person name="Schranz E."/>
        </authorList>
    </citation>
    <scope>NUCLEOTIDE SEQUENCE [LARGE SCALE GENOMIC DNA]</scope>
</reference>
<feature type="region of interest" description="Disordered" evidence="1">
    <location>
        <begin position="1"/>
        <end position="31"/>
    </location>
</feature>
<proteinExistence type="predicted"/>
<feature type="region of interest" description="Disordered" evidence="1">
    <location>
        <begin position="182"/>
        <end position="215"/>
    </location>
</feature>
<protein>
    <submittedName>
        <fullName evidence="2">Uncharacterized protein</fullName>
    </submittedName>
</protein>
<feature type="compositionally biased region" description="Basic and acidic residues" evidence="1">
    <location>
        <begin position="1"/>
        <end position="14"/>
    </location>
</feature>
<evidence type="ECO:0000313" key="3">
    <source>
        <dbReference type="Proteomes" id="UP001157418"/>
    </source>
</evidence>
<name>A0AAU9LWL8_9ASTR</name>
<dbReference type="AlphaFoldDB" id="A0AAU9LWL8"/>
<evidence type="ECO:0000313" key="2">
    <source>
        <dbReference type="EMBL" id="CAH1414045.1"/>
    </source>
</evidence>
<comment type="caution">
    <text evidence="2">The sequence shown here is derived from an EMBL/GenBank/DDBJ whole genome shotgun (WGS) entry which is preliminary data.</text>
</comment>
<organism evidence="2 3">
    <name type="scientific">Lactuca virosa</name>
    <dbReference type="NCBI Taxonomy" id="75947"/>
    <lineage>
        <taxon>Eukaryota</taxon>
        <taxon>Viridiplantae</taxon>
        <taxon>Streptophyta</taxon>
        <taxon>Embryophyta</taxon>
        <taxon>Tracheophyta</taxon>
        <taxon>Spermatophyta</taxon>
        <taxon>Magnoliopsida</taxon>
        <taxon>eudicotyledons</taxon>
        <taxon>Gunneridae</taxon>
        <taxon>Pentapetalae</taxon>
        <taxon>asterids</taxon>
        <taxon>campanulids</taxon>
        <taxon>Asterales</taxon>
        <taxon>Asteraceae</taxon>
        <taxon>Cichorioideae</taxon>
        <taxon>Cichorieae</taxon>
        <taxon>Lactucinae</taxon>
        <taxon>Lactuca</taxon>
    </lineage>
</organism>
<accession>A0AAU9LWL8</accession>
<keyword evidence="3" id="KW-1185">Reference proteome</keyword>
<dbReference type="EMBL" id="CAKMRJ010000001">
    <property type="protein sequence ID" value="CAH1414045.1"/>
    <property type="molecule type" value="Genomic_DNA"/>
</dbReference>
<gene>
    <name evidence="2" type="ORF">LVIROSA_LOCUS1980</name>
</gene>